<dbReference type="RefSeq" id="WP_134082086.1">
    <property type="nucleotide sequence ID" value="NZ_SOQX01000002.1"/>
</dbReference>
<gene>
    <name evidence="2" type="ORF">EDC23_1212</name>
</gene>
<protein>
    <submittedName>
        <fullName evidence="2">Uncharacterized protein DUF1109</fullName>
    </submittedName>
</protein>
<keyword evidence="1" id="KW-0812">Transmembrane</keyword>
<dbReference type="EMBL" id="SOQX01000002">
    <property type="protein sequence ID" value="TDY02828.1"/>
    <property type="molecule type" value="Genomic_DNA"/>
</dbReference>
<dbReference type="Proteomes" id="UP000294914">
    <property type="component" value="Unassembled WGS sequence"/>
</dbReference>
<feature type="transmembrane region" description="Helical" evidence="1">
    <location>
        <begin position="45"/>
        <end position="64"/>
    </location>
</feature>
<keyword evidence="1" id="KW-1133">Transmembrane helix</keyword>
<name>A0A4R8IQH5_9GAMM</name>
<feature type="transmembrane region" description="Helical" evidence="1">
    <location>
        <begin position="12"/>
        <end position="33"/>
    </location>
</feature>
<sequence>MFTRPSRSIAAWLALLGGVAAIVIAAVAIYGYRSERFHFVTAIDVFQWASYVAVVGLLLALIGLWRTRPGARRRGFAVALLGAVLSLPLVLSYAQFEYAARVYPPINDITTDPDNPPAFWDVANPAAYPGAATARLQREGYPDLQPLELDMAPAEAFELALQIARQKGWEIVAENEFDKQIEAVDTTLLFGFKDNIAVRITESGEGARVDVRSHSRLGKIDRGVNAKRIRDYLQTLEQQAQADR</sequence>
<accession>A0A4R8IQH5</accession>
<dbReference type="AlphaFoldDB" id="A0A4R8IQH5"/>
<organism evidence="2 3">
    <name type="scientific">Thiohalophilus thiocyanatoxydans</name>
    <dbReference type="NCBI Taxonomy" id="381308"/>
    <lineage>
        <taxon>Bacteria</taxon>
        <taxon>Pseudomonadati</taxon>
        <taxon>Pseudomonadota</taxon>
        <taxon>Gammaproteobacteria</taxon>
        <taxon>Thiohalomonadales</taxon>
        <taxon>Thiohalophilaceae</taxon>
        <taxon>Thiohalophilus</taxon>
    </lineage>
</organism>
<dbReference type="OrthoDB" id="1523552at2"/>
<evidence type="ECO:0000256" key="1">
    <source>
        <dbReference type="SAM" id="Phobius"/>
    </source>
</evidence>
<comment type="caution">
    <text evidence="2">The sequence shown here is derived from an EMBL/GenBank/DDBJ whole genome shotgun (WGS) entry which is preliminary data.</text>
</comment>
<keyword evidence="3" id="KW-1185">Reference proteome</keyword>
<keyword evidence="1" id="KW-0472">Membrane</keyword>
<proteinExistence type="predicted"/>
<reference evidence="2 3" key="1">
    <citation type="submission" date="2019-03" db="EMBL/GenBank/DDBJ databases">
        <title>Genomic Encyclopedia of Type Strains, Phase IV (KMG-IV): sequencing the most valuable type-strain genomes for metagenomic binning, comparative biology and taxonomic classification.</title>
        <authorList>
            <person name="Goeker M."/>
        </authorList>
    </citation>
    <scope>NUCLEOTIDE SEQUENCE [LARGE SCALE GENOMIC DNA]</scope>
    <source>
        <strain evidence="2 3">DSM 16326</strain>
    </source>
</reference>
<dbReference type="InterPro" id="IPR010865">
    <property type="entry name" value="DUF1499"/>
</dbReference>
<evidence type="ECO:0000313" key="2">
    <source>
        <dbReference type="EMBL" id="TDY02828.1"/>
    </source>
</evidence>
<dbReference type="Pfam" id="PF07386">
    <property type="entry name" value="DUF1499"/>
    <property type="match status" value="1"/>
</dbReference>
<evidence type="ECO:0000313" key="3">
    <source>
        <dbReference type="Proteomes" id="UP000294914"/>
    </source>
</evidence>
<feature type="transmembrane region" description="Helical" evidence="1">
    <location>
        <begin position="76"/>
        <end position="96"/>
    </location>
</feature>